<name>J5R7G8_TRIAS</name>
<dbReference type="KEGG" id="tasa:A1Q1_07688"/>
<feature type="region of interest" description="Disordered" evidence="1">
    <location>
        <begin position="150"/>
        <end position="169"/>
    </location>
</feature>
<dbReference type="PANTHER" id="PTHR40370">
    <property type="entry name" value="EXPRESSED PROTEIN"/>
    <property type="match status" value="1"/>
</dbReference>
<dbReference type="Gene3D" id="3.30.530.20">
    <property type="match status" value="1"/>
</dbReference>
<dbReference type="InterPro" id="IPR023393">
    <property type="entry name" value="START-like_dom_sf"/>
</dbReference>
<organism evidence="3 4">
    <name type="scientific">Trichosporon asahii var. asahii (strain ATCC 90039 / CBS 2479 / JCM 2466 / KCTC 7840 / NBRC 103889/ NCYC 2677 / UAMH 7654)</name>
    <name type="common">Yeast</name>
    <dbReference type="NCBI Taxonomy" id="1186058"/>
    <lineage>
        <taxon>Eukaryota</taxon>
        <taxon>Fungi</taxon>
        <taxon>Dikarya</taxon>
        <taxon>Basidiomycota</taxon>
        <taxon>Agaricomycotina</taxon>
        <taxon>Tremellomycetes</taxon>
        <taxon>Trichosporonales</taxon>
        <taxon>Trichosporonaceae</taxon>
        <taxon>Trichosporon</taxon>
    </lineage>
</organism>
<dbReference type="Pfam" id="PF11274">
    <property type="entry name" value="DUF3074"/>
    <property type="match status" value="1"/>
</dbReference>
<dbReference type="GeneID" id="25991200"/>
<evidence type="ECO:0000259" key="2">
    <source>
        <dbReference type="Pfam" id="PF11274"/>
    </source>
</evidence>
<dbReference type="EMBL" id="ALBS01000074">
    <property type="protein sequence ID" value="EJT51093.1"/>
    <property type="molecule type" value="Genomic_DNA"/>
</dbReference>
<dbReference type="HOGENOM" id="CLU_808964_0_0_1"/>
<dbReference type="InterPro" id="IPR024500">
    <property type="entry name" value="DUF3074"/>
</dbReference>
<evidence type="ECO:0000256" key="1">
    <source>
        <dbReference type="SAM" id="MobiDB-lite"/>
    </source>
</evidence>
<dbReference type="SUPFAM" id="SSF55961">
    <property type="entry name" value="Bet v1-like"/>
    <property type="match status" value="1"/>
</dbReference>
<dbReference type="RefSeq" id="XP_014182175.1">
    <property type="nucleotide sequence ID" value="XM_014326700.1"/>
</dbReference>
<gene>
    <name evidence="3" type="ORF">A1Q1_07688</name>
</gene>
<accession>J5R7G8</accession>
<dbReference type="AlphaFoldDB" id="J5R7G8"/>
<dbReference type="VEuPathDB" id="FungiDB:A1Q1_07688"/>
<comment type="caution">
    <text evidence="3">The sequence shown here is derived from an EMBL/GenBank/DDBJ whole genome shotgun (WGS) entry which is preliminary data.</text>
</comment>
<proteinExistence type="predicted"/>
<evidence type="ECO:0000313" key="4">
    <source>
        <dbReference type="Proteomes" id="UP000002748"/>
    </source>
</evidence>
<dbReference type="Proteomes" id="UP000002748">
    <property type="component" value="Unassembled WGS sequence"/>
</dbReference>
<reference evidence="3 4" key="1">
    <citation type="journal article" date="2012" name="Eukaryot. Cell">
        <title>Draft genome sequence of CBS 2479, the standard type strain of Trichosporon asahii.</title>
        <authorList>
            <person name="Yang R.Y."/>
            <person name="Li H.T."/>
            <person name="Zhu H."/>
            <person name="Zhou G.P."/>
            <person name="Wang M."/>
            <person name="Wang L."/>
        </authorList>
    </citation>
    <scope>NUCLEOTIDE SEQUENCE [LARGE SCALE GENOMIC DNA]</scope>
    <source>
        <strain evidence="4">ATCC 90039 / CBS 2479 / JCM 2466 / KCTC 7840 / NCYC 2677 / UAMH 7654</strain>
    </source>
</reference>
<dbReference type="PANTHER" id="PTHR40370:SF1">
    <property type="entry name" value="DUF3074 DOMAIN-CONTAINING PROTEIN"/>
    <property type="match status" value="1"/>
</dbReference>
<sequence length="388" mass="43598">MGLLGHHKQDDNQVQFNLKPLTLADLPPAGDTEAFTAWLDKYFAAGEKLADSMEARRASSRLSPCRTTPRYVLPSHLPLASAHSHRSHYLPPSQLIPSRATAKLQLRKSIGVSEYWCGRISVHTPESILRDVEAPESLWNNLTRTLSGRRSIDAGTGRRQSLSDRRPTVDLTEVERQDRVVNSKPHGLYEKFRLGLLKYHSENERDRNEAQAMKFSMRADPRYIEACRESECIQVLQPHVAEIWRLTYVTPPPTSPRTFVVLVLSRELVSSPHGERCFMNISLPFDHPDVPEKQHDEAHRVRGKYVSVERVKELNDGAAVEWRTATSSDAGGNIPRFVTNASLPKSLAEDVPSFLRWAVKRWPPEGPQEGADGFTPGATAPLQAVPSR</sequence>
<feature type="domain" description="DUF3074" evidence="2">
    <location>
        <begin position="188"/>
        <end position="358"/>
    </location>
</feature>
<dbReference type="OrthoDB" id="6423603at2759"/>
<feature type="region of interest" description="Disordered" evidence="1">
    <location>
        <begin position="362"/>
        <end position="388"/>
    </location>
</feature>
<protein>
    <recommendedName>
        <fullName evidence="2">DUF3074 domain-containing protein</fullName>
    </recommendedName>
</protein>
<evidence type="ECO:0000313" key="3">
    <source>
        <dbReference type="EMBL" id="EJT51093.1"/>
    </source>
</evidence>